<accession>A0A562THX0</accession>
<evidence type="ECO:0000259" key="3">
    <source>
        <dbReference type="Pfam" id="PF16344"/>
    </source>
</evidence>
<evidence type="ECO:0000256" key="1">
    <source>
        <dbReference type="SAM" id="Phobius"/>
    </source>
</evidence>
<gene>
    <name evidence="4" type="ORF">LX66_1705</name>
</gene>
<dbReference type="InterPro" id="IPR012373">
    <property type="entry name" value="Ferrdict_sens_TM"/>
</dbReference>
<proteinExistence type="predicted"/>
<sequence>MSEERFLKLLNRKIAGEATIQELEELEQLLKTRPEWQKMADLLLTGPPAPSPEHTHAAEAAFAAQLVKMQLRGLVETPAADLPARRRKKWIWIPAATLLVAVAIYGGVLLLRQPAPETLATNEMVTPPKARSAVKLPDGTRVWLNASSRLTYNEEYGKEKREVRLTGEAFFDVAELADKPFIVHTAVMDITVLGTAFNVKAYPDDKSTAASLIRGSIAVTIKNRAKDRITLQPDEKLVVDNGITRLETIPPAGAGRQTLVAVNKLAYNPADSTLDETQWMHNKLVFRDESFRELAARMERWYGVTIDITDPQLQEKRLSGSFEQETIEQAIEALTITTPFRFKKTGDKIVIYR</sequence>
<dbReference type="AlphaFoldDB" id="A0A562THX0"/>
<feature type="transmembrane region" description="Helical" evidence="1">
    <location>
        <begin position="90"/>
        <end position="111"/>
    </location>
</feature>
<dbReference type="Proteomes" id="UP000316778">
    <property type="component" value="Unassembled WGS sequence"/>
</dbReference>
<dbReference type="GO" id="GO:0016989">
    <property type="term" value="F:sigma factor antagonist activity"/>
    <property type="evidence" value="ECO:0007669"/>
    <property type="project" value="TreeGrafter"/>
</dbReference>
<protein>
    <submittedName>
        <fullName evidence="4">FecR family protein</fullName>
    </submittedName>
</protein>
<dbReference type="PIRSF" id="PIRSF018266">
    <property type="entry name" value="FecR"/>
    <property type="match status" value="1"/>
</dbReference>
<feature type="domain" description="FecR protein" evidence="2">
    <location>
        <begin position="124"/>
        <end position="217"/>
    </location>
</feature>
<dbReference type="Gene3D" id="2.60.120.1440">
    <property type="match status" value="1"/>
</dbReference>
<dbReference type="PANTHER" id="PTHR30273">
    <property type="entry name" value="PERIPLASMIC SIGNAL SENSOR AND SIGMA FACTOR ACTIVATOR FECR-RELATED"/>
    <property type="match status" value="1"/>
</dbReference>
<dbReference type="FunFam" id="2.60.120.1440:FF:000001">
    <property type="entry name" value="Putative anti-sigma factor"/>
    <property type="match status" value="1"/>
</dbReference>
<keyword evidence="5" id="KW-1185">Reference proteome</keyword>
<evidence type="ECO:0000259" key="2">
    <source>
        <dbReference type="Pfam" id="PF04773"/>
    </source>
</evidence>
<keyword evidence="1" id="KW-1133">Transmembrane helix</keyword>
<dbReference type="OrthoDB" id="1523735at2"/>
<reference evidence="4 5" key="1">
    <citation type="journal article" date="2013" name="Stand. Genomic Sci.">
        <title>Genomic Encyclopedia of Type Strains, Phase I: The one thousand microbial genomes (KMG-I) project.</title>
        <authorList>
            <person name="Kyrpides N.C."/>
            <person name="Woyke T."/>
            <person name="Eisen J.A."/>
            <person name="Garrity G."/>
            <person name="Lilburn T.G."/>
            <person name="Beck B.J."/>
            <person name="Whitman W.B."/>
            <person name="Hugenholtz P."/>
            <person name="Klenk H.P."/>
        </authorList>
    </citation>
    <scope>NUCLEOTIDE SEQUENCE [LARGE SCALE GENOMIC DNA]</scope>
    <source>
        <strain evidence="4 5">DSM 13484</strain>
    </source>
</reference>
<keyword evidence="1" id="KW-0472">Membrane</keyword>
<evidence type="ECO:0000313" key="5">
    <source>
        <dbReference type="Proteomes" id="UP000316778"/>
    </source>
</evidence>
<dbReference type="RefSeq" id="WP_145711746.1">
    <property type="nucleotide sequence ID" value="NZ_BAAAFY010000001.1"/>
</dbReference>
<dbReference type="Gene3D" id="3.55.50.30">
    <property type="match status" value="1"/>
</dbReference>
<dbReference type="Pfam" id="PF04773">
    <property type="entry name" value="FecR"/>
    <property type="match status" value="1"/>
</dbReference>
<dbReference type="PANTHER" id="PTHR30273:SF2">
    <property type="entry name" value="PROTEIN FECR"/>
    <property type="match status" value="1"/>
</dbReference>
<feature type="domain" description="Protein FecR C-terminal" evidence="3">
    <location>
        <begin position="283"/>
        <end position="351"/>
    </location>
</feature>
<comment type="caution">
    <text evidence="4">The sequence shown here is derived from an EMBL/GenBank/DDBJ whole genome shotgun (WGS) entry which is preliminary data.</text>
</comment>
<dbReference type="EMBL" id="VLLG01000002">
    <property type="protein sequence ID" value="TWI92320.1"/>
    <property type="molecule type" value="Genomic_DNA"/>
</dbReference>
<dbReference type="Pfam" id="PF16344">
    <property type="entry name" value="FecR_C"/>
    <property type="match status" value="1"/>
</dbReference>
<dbReference type="InterPro" id="IPR032508">
    <property type="entry name" value="FecR_C"/>
</dbReference>
<name>A0A562THX0_CHIJA</name>
<keyword evidence="1" id="KW-0812">Transmembrane</keyword>
<evidence type="ECO:0000313" key="4">
    <source>
        <dbReference type="EMBL" id="TWI92320.1"/>
    </source>
</evidence>
<organism evidence="4 5">
    <name type="scientific">Chitinophaga japonensis</name>
    <name type="common">Flexibacter japonensis</name>
    <dbReference type="NCBI Taxonomy" id="104662"/>
    <lineage>
        <taxon>Bacteria</taxon>
        <taxon>Pseudomonadati</taxon>
        <taxon>Bacteroidota</taxon>
        <taxon>Chitinophagia</taxon>
        <taxon>Chitinophagales</taxon>
        <taxon>Chitinophagaceae</taxon>
        <taxon>Chitinophaga</taxon>
    </lineage>
</organism>
<dbReference type="InterPro" id="IPR006860">
    <property type="entry name" value="FecR"/>
</dbReference>